<dbReference type="EMBL" id="DAATNX010000008">
    <property type="protein sequence ID" value="HAE9328972.1"/>
    <property type="molecule type" value="Genomic_DNA"/>
</dbReference>
<reference evidence="7" key="1">
    <citation type="journal article" date="2018" name="Genome Biol.">
        <title>SKESA: strategic k-mer extension for scrupulous assemblies.</title>
        <authorList>
            <person name="Souvorov A."/>
            <person name="Agarwala R."/>
            <person name="Lipman D.J."/>
        </authorList>
    </citation>
    <scope>NUCLEOTIDE SEQUENCE</scope>
    <source>
        <strain evidence="8">09-5077</strain>
        <strain evidence="7">Salmonella enterica</strain>
    </source>
</reference>
<evidence type="ECO:0000313" key="1">
    <source>
        <dbReference type="EMBL" id="EBO8724453.1"/>
    </source>
</evidence>
<evidence type="ECO:0000313" key="8">
    <source>
        <dbReference type="EMBL" id="HAE9328972.1"/>
    </source>
</evidence>
<dbReference type="EMBL" id="AAKPRQ010000012">
    <property type="protein sequence ID" value="ECU3685583.1"/>
    <property type="molecule type" value="Genomic_DNA"/>
</dbReference>
<evidence type="ECO:0000313" key="7">
    <source>
        <dbReference type="EMBL" id="HAE0769116.1"/>
    </source>
</evidence>
<name>A0A3V9YRV4_SALMO</name>
<reference evidence="4" key="3">
    <citation type="submission" date="2018-08" db="EMBL/GenBank/DDBJ databases">
        <authorList>
            <consortium name="NARMS: The National Antimicrobial Resistance Monitoring System"/>
        </authorList>
    </citation>
    <scope>NUCLEOTIDE SEQUENCE</scope>
    <source>
        <strain evidence="4">CVM N17S1479</strain>
        <strain evidence="3">FSIS11814638</strain>
    </source>
</reference>
<reference evidence="7" key="4">
    <citation type="submission" date="2019-04" db="EMBL/GenBank/DDBJ databases">
        <authorList>
            <consortium name="NCBI Pathogen Detection Project"/>
        </authorList>
    </citation>
    <scope>NUCLEOTIDE SEQUENCE</scope>
    <source>
        <strain evidence="8">09-5077</strain>
        <strain evidence="7">Salmonella enterica</strain>
    </source>
</reference>
<evidence type="ECO:0000313" key="4">
    <source>
        <dbReference type="EMBL" id="ECU3335025.1"/>
    </source>
</evidence>
<dbReference type="EMBL" id="AAKPPR010000006">
    <property type="protein sequence ID" value="ECU3335025.1"/>
    <property type="molecule type" value="Genomic_DNA"/>
</dbReference>
<gene>
    <name evidence="6" type="ORF">B0D32_16560</name>
    <name evidence="3" type="ORF">D9U82_06445</name>
    <name evidence="2" type="ORF">DQS63_00215</name>
    <name evidence="4" type="ORF">DYO72_15880</name>
    <name evidence="5" type="ORF">DYT96_11495</name>
    <name evidence="1" type="ORF">E4S88_11030</name>
    <name evidence="7" type="ORF">G2911_21860</name>
    <name evidence="8" type="ORF">G4Y15_001012</name>
</gene>
<evidence type="ECO:0000313" key="5">
    <source>
        <dbReference type="EMBL" id="ECU3685583.1"/>
    </source>
</evidence>
<accession>A0A3V9YRV4</accession>
<reference evidence="2" key="2">
    <citation type="submission" date="2018-06" db="EMBL/GenBank/DDBJ databases">
        <authorList>
            <person name="Ashton P.M."/>
            <person name="Dallman T."/>
            <person name="Nair S."/>
            <person name="De Pinna E."/>
            <person name="Peters T."/>
            <person name="Grant K."/>
        </authorList>
    </citation>
    <scope>NUCLEOTIDE SEQUENCE</scope>
    <source>
        <strain evidence="2">160770</strain>
    </source>
</reference>
<evidence type="ECO:0000313" key="3">
    <source>
        <dbReference type="EMBL" id="EBZ3294339.1"/>
    </source>
</evidence>
<dbReference type="RefSeq" id="WP_000997682.1">
    <property type="nucleotide sequence ID" value="NZ_CP029039.1"/>
</dbReference>
<evidence type="ECO:0000313" key="2">
    <source>
        <dbReference type="EMBL" id="EBS4618526.1"/>
    </source>
</evidence>
<comment type="caution">
    <text evidence="1">The sequence shown here is derived from an EMBL/GenBank/DDBJ whole genome shotgun (WGS) entry which is preliminary data.</text>
</comment>
<dbReference type="AlphaFoldDB" id="A0A3V9YRV4"/>
<reference evidence="1" key="5">
    <citation type="submission" date="2019-06" db="EMBL/GenBank/DDBJ databases">
        <authorList>
            <consortium name="GenomeTrakr network: Whole genome sequencing for foodborne pathogen traceback"/>
        </authorList>
    </citation>
    <scope>NUCLEOTIDE SEQUENCE</scope>
    <source>
        <strain evidence="5">FSIS11812555</strain>
        <strain evidence="1">FSIS11919213</strain>
        <strain evidence="6">FSIS1709880</strain>
    </source>
</reference>
<dbReference type="EMBL" id="AAGVOP010000001">
    <property type="protein sequence ID" value="EBS4618526.1"/>
    <property type="molecule type" value="Genomic_DNA"/>
</dbReference>
<evidence type="ECO:0000313" key="6">
    <source>
        <dbReference type="EMBL" id="EDF3869324.1"/>
    </source>
</evidence>
<sequence length="59" mass="6898">MNDFKTRRLNTIHATLQEIADKTLEISMSTFSDENKQNLIEPLMKRHAELIVEAQELLK</sequence>
<dbReference type="EMBL" id="AAMARA010000010">
    <property type="protein sequence ID" value="EDF3869324.1"/>
    <property type="molecule type" value="Genomic_DNA"/>
</dbReference>
<dbReference type="EMBL" id="AAHQUA010000011">
    <property type="protein sequence ID" value="EBZ3294339.1"/>
    <property type="molecule type" value="Genomic_DNA"/>
</dbReference>
<dbReference type="EMBL" id="AAGJXF010000009">
    <property type="protein sequence ID" value="EBO8724453.1"/>
    <property type="molecule type" value="Genomic_DNA"/>
</dbReference>
<proteinExistence type="predicted"/>
<dbReference type="EMBL" id="DAAQTF010000019">
    <property type="protein sequence ID" value="HAE0769116.1"/>
    <property type="molecule type" value="Genomic_DNA"/>
</dbReference>
<organism evidence="1">
    <name type="scientific">Salmonella montevideo</name>
    <dbReference type="NCBI Taxonomy" id="115981"/>
    <lineage>
        <taxon>Bacteria</taxon>
        <taxon>Pseudomonadati</taxon>
        <taxon>Pseudomonadota</taxon>
        <taxon>Gammaproteobacteria</taxon>
        <taxon>Enterobacterales</taxon>
        <taxon>Enterobacteriaceae</taxon>
        <taxon>Salmonella</taxon>
    </lineage>
</organism>
<protein>
    <submittedName>
        <fullName evidence="1">Uncharacterized protein</fullName>
    </submittedName>
</protein>